<keyword evidence="3" id="KW-1185">Reference proteome</keyword>
<feature type="compositionally biased region" description="Polar residues" evidence="1">
    <location>
        <begin position="63"/>
        <end position="81"/>
    </location>
</feature>
<dbReference type="AlphaFoldDB" id="A0A7M5VC56"/>
<proteinExistence type="predicted"/>
<feature type="compositionally biased region" description="Basic residues" evidence="1">
    <location>
        <begin position="109"/>
        <end position="119"/>
    </location>
</feature>
<reference evidence="2" key="1">
    <citation type="submission" date="2021-01" db="UniProtKB">
        <authorList>
            <consortium name="EnsemblMetazoa"/>
        </authorList>
    </citation>
    <scope>IDENTIFICATION</scope>
</reference>
<dbReference type="EnsemblMetazoa" id="CLYHEMT010002.1">
    <property type="protein sequence ID" value="CLYHEMP010002.1"/>
    <property type="gene ID" value="CLYHEMG010002"/>
</dbReference>
<sequence length="323" mass="36433">MKADISYGGISPGENLINFINNASTCVKSVLSKPGSFKRNTNHRRFLQKQLRQNVQDNIKTLRENATTAKRTKAQSTQEQDTGVKLDENQPPSPVKQIESHPIAPKATFKTKQKTIRKKRRYNPIRLSPPPMLQPPVALLIPSPMAECAPEVNLPNLQKYFQHALAKETTILPNQTFFNTTPRDIGNNYQPIPSPDNSVFENNLQYFDMGLPAQTFLTIPAPHVARKSSSSSYASSVSTTEEDFGFSDFLSGEDLMRSLEFNDLFIPEKSGNADFLMGSSNPFEQAYERQMQYLAQLEAIEACYEARENDLLINFIEMKKYGV</sequence>
<evidence type="ECO:0000313" key="3">
    <source>
        <dbReference type="Proteomes" id="UP000594262"/>
    </source>
</evidence>
<dbReference type="InterPro" id="IPR029359">
    <property type="entry name" value="FAM181"/>
</dbReference>
<protein>
    <submittedName>
        <fullName evidence="2">Uncharacterized protein</fullName>
    </submittedName>
</protein>
<feature type="region of interest" description="Disordered" evidence="1">
    <location>
        <begin position="63"/>
        <end position="119"/>
    </location>
</feature>
<evidence type="ECO:0000256" key="1">
    <source>
        <dbReference type="SAM" id="MobiDB-lite"/>
    </source>
</evidence>
<dbReference type="OrthoDB" id="5982901at2759"/>
<dbReference type="PANTHER" id="PTHR33766:SF1">
    <property type="entry name" value="PROTEIN FAM181A"/>
    <property type="match status" value="1"/>
</dbReference>
<accession>A0A7M5VC56</accession>
<organism evidence="2 3">
    <name type="scientific">Clytia hemisphaerica</name>
    <dbReference type="NCBI Taxonomy" id="252671"/>
    <lineage>
        <taxon>Eukaryota</taxon>
        <taxon>Metazoa</taxon>
        <taxon>Cnidaria</taxon>
        <taxon>Hydrozoa</taxon>
        <taxon>Hydroidolina</taxon>
        <taxon>Leptothecata</taxon>
        <taxon>Obeliida</taxon>
        <taxon>Clytiidae</taxon>
        <taxon>Clytia</taxon>
    </lineage>
</organism>
<dbReference type="PANTHER" id="PTHR33766">
    <property type="entry name" value="PROTEIN FAM181B"/>
    <property type="match status" value="1"/>
</dbReference>
<evidence type="ECO:0000313" key="2">
    <source>
        <dbReference type="EnsemblMetazoa" id="CLYHEMP010002.1"/>
    </source>
</evidence>
<dbReference type="Proteomes" id="UP000594262">
    <property type="component" value="Unplaced"/>
</dbReference>
<name>A0A7M5VC56_9CNID</name>